<dbReference type="Proteomes" id="UP000467385">
    <property type="component" value="Chromosome"/>
</dbReference>
<dbReference type="EMBL" id="AP022613">
    <property type="protein sequence ID" value="BBZ42312.1"/>
    <property type="molecule type" value="Genomic_DNA"/>
</dbReference>
<dbReference type="RefSeq" id="WP_085233868.1">
    <property type="nucleotide sequence ID" value="NZ_AP022613.1"/>
</dbReference>
<name>A0A1X1T5S3_9MYCO</name>
<organism evidence="1 2">
    <name type="scientific">Mycobacterium conspicuum</name>
    <dbReference type="NCBI Taxonomy" id="44010"/>
    <lineage>
        <taxon>Bacteria</taxon>
        <taxon>Bacillati</taxon>
        <taxon>Actinomycetota</taxon>
        <taxon>Actinomycetes</taxon>
        <taxon>Mycobacteriales</taxon>
        <taxon>Mycobacteriaceae</taxon>
        <taxon>Mycobacterium</taxon>
    </lineage>
</organism>
<sequence>MSAGEKDHPPDGADSALTVELLADLQAGLLDDDTAARVRRQVRADPEAQATLRALNRVRSDLASSAEATAAVPDPPPAVTARISAALRSASGPSGGGAAHSARPQIRPARLVAGVAGVGAVVAAIVVGTVALVNAPTPVPSAQVTAEHITVSTPPMSIPLSAAQLLGLLDRSPDYGTPAGPLNDPARRASCLSGLGYPASTRVLGAQPIDINARPGVVLVLPGDTPDSLTVFAVAPNCSAADTGLLVSTQVPRT</sequence>
<proteinExistence type="predicted"/>
<gene>
    <name evidence="1" type="primary">rsmA</name>
    <name evidence="1" type="ORF">MCNS_53750</name>
</gene>
<reference evidence="1 2" key="1">
    <citation type="journal article" date="2019" name="Emerg. Microbes Infect.">
        <title>Comprehensive subspecies identification of 175 nontuberculous mycobacteria species based on 7547 genomic profiles.</title>
        <authorList>
            <person name="Matsumoto Y."/>
            <person name="Kinjo T."/>
            <person name="Motooka D."/>
            <person name="Nabeya D."/>
            <person name="Jung N."/>
            <person name="Uechi K."/>
            <person name="Horii T."/>
            <person name="Iida T."/>
            <person name="Fujita J."/>
            <person name="Nakamura S."/>
        </authorList>
    </citation>
    <scope>NUCLEOTIDE SEQUENCE [LARGE SCALE GENOMIC DNA]</scope>
    <source>
        <strain evidence="1 2">JCM 14738</strain>
    </source>
</reference>
<dbReference type="AlphaFoldDB" id="A0A1X1T5S3"/>
<accession>A0A1X1T5S3</accession>
<dbReference type="STRING" id="44010.AWC00_16855"/>
<evidence type="ECO:0000313" key="1">
    <source>
        <dbReference type="EMBL" id="BBZ42312.1"/>
    </source>
</evidence>
<dbReference type="OrthoDB" id="4762032at2"/>
<keyword evidence="2" id="KW-1185">Reference proteome</keyword>
<protein>
    <submittedName>
        <fullName evidence="1">Anti-sigma-M factor RsmA</fullName>
    </submittedName>
</protein>
<evidence type="ECO:0000313" key="2">
    <source>
        <dbReference type="Proteomes" id="UP000467385"/>
    </source>
</evidence>